<keyword evidence="3" id="KW-1185">Reference proteome</keyword>
<name>A0ABR9MCQ7_9ACTN</name>
<proteinExistence type="predicted"/>
<protein>
    <submittedName>
        <fullName evidence="2">Uncharacterized protein</fullName>
    </submittedName>
</protein>
<comment type="caution">
    <text evidence="2">The sequence shown here is derived from an EMBL/GenBank/DDBJ whole genome shotgun (WGS) entry which is preliminary data.</text>
</comment>
<feature type="compositionally biased region" description="Low complexity" evidence="1">
    <location>
        <begin position="348"/>
        <end position="369"/>
    </location>
</feature>
<dbReference type="Proteomes" id="UP000633509">
    <property type="component" value="Unassembled WGS sequence"/>
</dbReference>
<accession>A0ABR9MCQ7</accession>
<dbReference type="EMBL" id="JADBEK010000001">
    <property type="protein sequence ID" value="MBE1590703.1"/>
    <property type="molecule type" value="Genomic_DNA"/>
</dbReference>
<organism evidence="2 3">
    <name type="scientific">Nonomuraea angiospora</name>
    <dbReference type="NCBI Taxonomy" id="46172"/>
    <lineage>
        <taxon>Bacteria</taxon>
        <taxon>Bacillati</taxon>
        <taxon>Actinomycetota</taxon>
        <taxon>Actinomycetes</taxon>
        <taxon>Streptosporangiales</taxon>
        <taxon>Streptosporangiaceae</taxon>
        <taxon>Nonomuraea</taxon>
    </lineage>
</organism>
<feature type="region of interest" description="Disordered" evidence="1">
    <location>
        <begin position="322"/>
        <end position="379"/>
    </location>
</feature>
<evidence type="ECO:0000313" key="2">
    <source>
        <dbReference type="EMBL" id="MBE1590703.1"/>
    </source>
</evidence>
<evidence type="ECO:0000313" key="3">
    <source>
        <dbReference type="Proteomes" id="UP000633509"/>
    </source>
</evidence>
<feature type="compositionally biased region" description="Pro residues" evidence="1">
    <location>
        <begin position="322"/>
        <end position="340"/>
    </location>
</feature>
<feature type="compositionally biased region" description="Basic and acidic residues" evidence="1">
    <location>
        <begin position="370"/>
        <end position="379"/>
    </location>
</feature>
<evidence type="ECO:0000256" key="1">
    <source>
        <dbReference type="SAM" id="MobiDB-lite"/>
    </source>
</evidence>
<dbReference type="RefSeq" id="WP_192790529.1">
    <property type="nucleotide sequence ID" value="NZ_JADBEK010000001.1"/>
</dbReference>
<gene>
    <name evidence="2" type="ORF">H4W80_008961</name>
</gene>
<reference evidence="2 3" key="1">
    <citation type="submission" date="2020-10" db="EMBL/GenBank/DDBJ databases">
        <title>Sequencing the genomes of 1000 actinobacteria strains.</title>
        <authorList>
            <person name="Klenk H.-P."/>
        </authorList>
    </citation>
    <scope>NUCLEOTIDE SEQUENCE [LARGE SCALE GENOMIC DNA]</scope>
    <source>
        <strain evidence="2 3">DSM 43173</strain>
    </source>
</reference>
<sequence length="379" mass="40396">MKIILPLPATLTSLFIVATEHLPFDVDSFVPWRIAGPYRRAAITATGSGSLTVTHHQTPWKPTATNLTDEESRHLRRTGHHVVVSTTAPPHKLPTSIQAARATARALARECDGLLIDPLTGATILTCGRCAGEPTDFRLTDDWLSWDVQVHDAATCPPWDPSDMGVCDCLRVTSRGLRRFALPEITLDGAACAHNLCATNLLRTVAHRLVADHLTYVAAHPEATDRKIDDFLQISPADQPDGGLPFGVQLTPYDAEQGELGRTGTIRRLKIGPPPGAGQITCLKVGPPSGFPGSLNDWLCATQKPAHPPLALINCDPSTPPIPSLPAPFPPAPLSPPRPLEPTRAVQPAPSATPAHTLATAPAPAPAHLLRTETERAAA</sequence>